<gene>
    <name evidence="1" type="ORF">AT705_04940</name>
</gene>
<dbReference type="Pfam" id="PF03846">
    <property type="entry name" value="SulA"/>
    <property type="match status" value="1"/>
</dbReference>
<proteinExistence type="predicted"/>
<accession>A0A0U3GPZ3</accession>
<dbReference type="AlphaFoldDB" id="A0A0U3GPZ3"/>
<dbReference type="InterPro" id="IPR027417">
    <property type="entry name" value="P-loop_NTPase"/>
</dbReference>
<evidence type="ECO:0008006" key="3">
    <source>
        <dbReference type="Google" id="ProtNLM"/>
    </source>
</evidence>
<dbReference type="RefSeq" id="WP_058795734.1">
    <property type="nucleotide sequence ID" value="NZ_CP013611.1"/>
</dbReference>
<dbReference type="KEGG" id="prr:AT705_04940"/>
<dbReference type="GO" id="GO:0009432">
    <property type="term" value="P:SOS response"/>
    <property type="evidence" value="ECO:0007669"/>
    <property type="project" value="InterPro"/>
</dbReference>
<dbReference type="Gene3D" id="3.40.50.300">
    <property type="entry name" value="P-loop containing nucleotide triphosphate hydrolases"/>
    <property type="match status" value="1"/>
</dbReference>
<name>A0A0U3GPZ3_9GAMM</name>
<dbReference type="Proteomes" id="UP000069015">
    <property type="component" value="Chromosome 1"/>
</dbReference>
<dbReference type="GO" id="GO:0051782">
    <property type="term" value="P:negative regulation of cell division"/>
    <property type="evidence" value="ECO:0007669"/>
    <property type="project" value="InterPro"/>
</dbReference>
<reference evidence="1 2" key="1">
    <citation type="submission" date="2015-12" db="EMBL/GenBank/DDBJ databases">
        <title>Complete genome sequence of Pseudoalteromonas rubra SCSIO 6842, harboring a conjugative plasmid.</title>
        <authorList>
            <person name="Li B."/>
            <person name="Wang X."/>
        </authorList>
    </citation>
    <scope>NUCLEOTIDE SEQUENCE [LARGE SCALE GENOMIC DNA]</scope>
    <source>
        <strain evidence="1 2">SCSIO 6842</strain>
    </source>
</reference>
<evidence type="ECO:0000313" key="2">
    <source>
        <dbReference type="Proteomes" id="UP000069015"/>
    </source>
</evidence>
<dbReference type="InterPro" id="IPR004596">
    <property type="entry name" value="Cell_div_suppressor_SulA"/>
</dbReference>
<dbReference type="EMBL" id="CP013611">
    <property type="protein sequence ID" value="ALU42350.1"/>
    <property type="molecule type" value="Genomic_DNA"/>
</dbReference>
<organism evidence="1 2">
    <name type="scientific">Pseudoalteromonas rubra</name>
    <dbReference type="NCBI Taxonomy" id="43658"/>
    <lineage>
        <taxon>Bacteria</taxon>
        <taxon>Pseudomonadati</taxon>
        <taxon>Pseudomonadota</taxon>
        <taxon>Gammaproteobacteria</taxon>
        <taxon>Alteromonadales</taxon>
        <taxon>Pseudoalteromonadaceae</taxon>
        <taxon>Pseudoalteromonas</taxon>
    </lineage>
</organism>
<protein>
    <recommendedName>
        <fullName evidence="3">Cell division inhibitor SulA</fullName>
    </recommendedName>
</protein>
<evidence type="ECO:0000313" key="1">
    <source>
        <dbReference type="EMBL" id="ALU42350.1"/>
    </source>
</evidence>
<dbReference type="SUPFAM" id="SSF52540">
    <property type="entry name" value="P-loop containing nucleoside triphosphate hydrolases"/>
    <property type="match status" value="1"/>
</dbReference>
<sequence>MLHTQVQNISVSQANTANKRYQLVYAEDDIVSSLELLKILYRCNSLHRWTLLIAPDNIPGKALLDNSSIDSSKLLVLRQRHLINLEYVINSALCKGNFAAVITWTDIVSEQQLSQFKLVDSDTEIFCFTRTSEQEVSVVAH</sequence>